<reference evidence="7" key="3">
    <citation type="submission" date="2018-05" db="EMBL/GenBank/DDBJ databases">
        <authorList>
            <person name="Lu D."/>
        </authorList>
    </citation>
    <scope>NUCLEOTIDE SEQUENCE [LARGE SCALE GENOMIC DNA]</scope>
    <source>
        <strain evidence="7">ZY111</strain>
    </source>
</reference>
<dbReference type="Pfam" id="PF08534">
    <property type="entry name" value="Redoxin"/>
    <property type="match status" value="1"/>
</dbReference>
<dbReference type="Proteomes" id="UP000245375">
    <property type="component" value="Unassembled WGS sequence"/>
</dbReference>
<dbReference type="PANTHER" id="PTHR42852:SF6">
    <property type="entry name" value="THIOL:DISULFIDE INTERCHANGE PROTEIN DSBE"/>
    <property type="match status" value="1"/>
</dbReference>
<reference evidence="7" key="1">
    <citation type="submission" date="2018-05" db="EMBL/GenBank/DDBJ databases">
        <title>Algibacter marinivivus sp. nov., isolated from sample around a algae.</title>
        <authorList>
            <person name="Lu D."/>
        </authorList>
    </citation>
    <scope>NUCLEOTIDE SEQUENCE [LARGE SCALE GENOMIC DNA]</scope>
    <source>
        <strain evidence="7">ZY111</strain>
    </source>
</reference>
<evidence type="ECO:0000259" key="5">
    <source>
        <dbReference type="PROSITE" id="PS51352"/>
    </source>
</evidence>
<dbReference type="InterPro" id="IPR013740">
    <property type="entry name" value="Redoxin"/>
</dbReference>
<dbReference type="GO" id="GO:0030313">
    <property type="term" value="C:cell envelope"/>
    <property type="evidence" value="ECO:0007669"/>
    <property type="project" value="UniProtKB-SubCell"/>
</dbReference>
<dbReference type="EMBL" id="QFRI01000001">
    <property type="protein sequence ID" value="PWH84482.1"/>
    <property type="molecule type" value="Genomic_DNA"/>
</dbReference>
<dbReference type="InterPro" id="IPR013766">
    <property type="entry name" value="Thioredoxin_domain"/>
</dbReference>
<protein>
    <recommendedName>
        <fullName evidence="5">Thioredoxin domain-containing protein</fullName>
    </recommendedName>
</protein>
<keyword evidence="4" id="KW-0676">Redox-active center</keyword>
<evidence type="ECO:0000256" key="1">
    <source>
        <dbReference type="ARBA" id="ARBA00004196"/>
    </source>
</evidence>
<dbReference type="GO" id="GO:0016491">
    <property type="term" value="F:oxidoreductase activity"/>
    <property type="evidence" value="ECO:0007669"/>
    <property type="project" value="InterPro"/>
</dbReference>
<evidence type="ECO:0000313" key="7">
    <source>
        <dbReference type="Proteomes" id="UP000245375"/>
    </source>
</evidence>
<evidence type="ECO:0000256" key="4">
    <source>
        <dbReference type="ARBA" id="ARBA00023284"/>
    </source>
</evidence>
<dbReference type="InterPro" id="IPR036249">
    <property type="entry name" value="Thioredoxin-like_sf"/>
</dbReference>
<proteinExistence type="predicted"/>
<dbReference type="SUPFAM" id="SSF52833">
    <property type="entry name" value="Thioredoxin-like"/>
    <property type="match status" value="1"/>
</dbReference>
<dbReference type="GO" id="GO:0017004">
    <property type="term" value="P:cytochrome complex assembly"/>
    <property type="evidence" value="ECO:0007669"/>
    <property type="project" value="UniProtKB-KW"/>
</dbReference>
<feature type="domain" description="Thioredoxin" evidence="5">
    <location>
        <begin position="707"/>
        <end position="854"/>
    </location>
</feature>
<keyword evidence="3" id="KW-1015">Disulfide bond</keyword>
<evidence type="ECO:0000313" key="6">
    <source>
        <dbReference type="EMBL" id="PWH84482.1"/>
    </source>
</evidence>
<dbReference type="OrthoDB" id="1096670at2"/>
<evidence type="ECO:0000256" key="3">
    <source>
        <dbReference type="ARBA" id="ARBA00023157"/>
    </source>
</evidence>
<comment type="subcellular location">
    <subcellularLocation>
        <location evidence="1">Cell envelope</location>
    </subcellularLocation>
</comment>
<dbReference type="RefSeq" id="WP_109352487.1">
    <property type="nucleotide sequence ID" value="NZ_QFRI01000001.1"/>
</dbReference>
<dbReference type="PROSITE" id="PS51352">
    <property type="entry name" value="THIOREDOXIN_2"/>
    <property type="match status" value="1"/>
</dbReference>
<dbReference type="CDD" id="cd02966">
    <property type="entry name" value="TlpA_like_family"/>
    <property type="match status" value="1"/>
</dbReference>
<dbReference type="PANTHER" id="PTHR42852">
    <property type="entry name" value="THIOL:DISULFIDE INTERCHANGE PROTEIN DSBE"/>
    <property type="match status" value="1"/>
</dbReference>
<sequence>MKKIVYILFIGLVSSYTFAQKIIENPEYGFASYPGEIAKIEIRDTTTVLHFKLKKLPWGYFHLHEESYIQDLSGDKKLFTIKLTGAKFKRNYFPKSGEVTYQLYFPPLSKTAKTIEFGVEKKGGGGIYDIVLQEDENSVLLPKELRGNWYLADGSNRWDYGFNSKYAILNGIVWNYKSVDQKGKKYTITLEKGGEVKTINAKLGINGMVAFGGSPKSLQDYSTEKVFNPDFKMQNDEAFENVEFTIGSTTYSGMINGFSKKMKQKTGMLHVNNTFLGGQESHLVKISEDGSFKVKLALTHPQTVYVKMPTGRYDVFLEPNKEAFHYIHNKDSYFMGDNAQINTDLQNLKTIRFGLSKKQYKKIGETSPEDYTKLCQELKEETLGKLSAFQKENFVNKKALQIKNVEIELGYYDMLLSYDMYRSSIVNKNKKAKNEEDKVPYEEFEVSDKYYDFLSNDILDNQLLTLSNSFYFFANRLMHANIFNEKRLTNLSKVEISYWLQKKGVELTTGELNMVEFSKQIETPEMLAKEGKFQKTYGDTRQAFFKKYKKHFKDVSAYTKKQDQPKHDFILNVVGYLKTINIAITEEEAKMVEALEVLKTPIEIEEEHLFNKQFTGVLKTFYDKFNEHTSEIFKARLNEVRDKKMQAFFGRQNSFLQDIMKMQNLCKQFEDYKFYEDDMLAVAQEELQTSFLKDYLTFCNTQTKEKIERNKTKGGYTIHNVENNEGDELFNSMLKKFKGKVVYVDFWATWCGPCKSGIKKIAPLKEVMADEDVVFLYITNQTSPEGTWRNAIANIKGEHYRVSADEWNYLQQKFNISGIPHYVLVDKLGEVVKPKMKYTSNSKLKQIFQAELSK</sequence>
<dbReference type="InterPro" id="IPR050553">
    <property type="entry name" value="Thioredoxin_ResA/DsbE_sf"/>
</dbReference>
<gene>
    <name evidence="6" type="ORF">DIS18_08155</name>
</gene>
<dbReference type="Gene3D" id="3.40.30.10">
    <property type="entry name" value="Glutaredoxin"/>
    <property type="match status" value="1"/>
</dbReference>
<keyword evidence="2" id="KW-0201">Cytochrome c-type biogenesis</keyword>
<dbReference type="AlphaFoldDB" id="A0A2U2X9N9"/>
<comment type="caution">
    <text evidence="6">The sequence shown here is derived from an EMBL/GenBank/DDBJ whole genome shotgun (WGS) entry which is preliminary data.</text>
</comment>
<organism evidence="6 7">
    <name type="scientific">Algibacter marinivivus</name>
    <dbReference type="NCBI Taxonomy" id="2100723"/>
    <lineage>
        <taxon>Bacteria</taxon>
        <taxon>Pseudomonadati</taxon>
        <taxon>Bacteroidota</taxon>
        <taxon>Flavobacteriia</taxon>
        <taxon>Flavobacteriales</taxon>
        <taxon>Flavobacteriaceae</taxon>
        <taxon>Algibacter</taxon>
    </lineage>
</organism>
<accession>A0A2U2X9N9</accession>
<name>A0A2U2X9N9_9FLAO</name>
<reference evidence="6 7" key="2">
    <citation type="submission" date="2018-05" db="EMBL/GenBank/DDBJ databases">
        <title>Algibacter marinivivus sp. nov., isolated from sample around a algae.</title>
        <authorList>
            <person name="Zhong X."/>
        </authorList>
    </citation>
    <scope>NUCLEOTIDE SEQUENCE [LARGE SCALE GENOMIC DNA]</scope>
    <source>
        <strain evidence="6 7">ZY111</strain>
    </source>
</reference>
<keyword evidence="7" id="KW-1185">Reference proteome</keyword>
<evidence type="ECO:0000256" key="2">
    <source>
        <dbReference type="ARBA" id="ARBA00022748"/>
    </source>
</evidence>